<name>A0AAJ2NSZ5_ALKPS</name>
<gene>
    <name evidence="3" type="ORF">RYX45_22070</name>
</gene>
<dbReference type="PANTHER" id="PTHR12128:SF66">
    <property type="entry name" value="4-HYDROXY-2-OXOGLUTARATE ALDOLASE, MITOCHONDRIAL"/>
    <property type="match status" value="1"/>
</dbReference>
<evidence type="ECO:0000313" key="4">
    <source>
        <dbReference type="Proteomes" id="UP001285636"/>
    </source>
</evidence>
<evidence type="ECO:0000313" key="3">
    <source>
        <dbReference type="EMBL" id="MDV2887858.1"/>
    </source>
</evidence>
<dbReference type="GO" id="GO:0008840">
    <property type="term" value="F:4-hydroxy-tetrahydrodipicolinate synthase activity"/>
    <property type="evidence" value="ECO:0007669"/>
    <property type="project" value="TreeGrafter"/>
</dbReference>
<sequence length="91" mass="9660">VQPTFEGIIATMITPFKENEEVDTEAFVQEIHYLMEAGVNGISVGGSTGEGAVLTDEELELLCEIAVKEVKGQVPIVGGIIRNSTRAAINA</sequence>
<dbReference type="EMBL" id="JAWJAY010000569">
    <property type="protein sequence ID" value="MDV2887858.1"/>
    <property type="molecule type" value="Genomic_DNA"/>
</dbReference>
<evidence type="ECO:0000256" key="2">
    <source>
        <dbReference type="ARBA" id="ARBA00023239"/>
    </source>
</evidence>
<feature type="non-terminal residue" evidence="3">
    <location>
        <position position="1"/>
    </location>
</feature>
<dbReference type="RefSeq" id="WP_323467988.1">
    <property type="nucleotide sequence ID" value="NZ_JAWJAY010000569.1"/>
</dbReference>
<keyword evidence="2" id="KW-0456">Lyase</keyword>
<dbReference type="InterPro" id="IPR013785">
    <property type="entry name" value="Aldolase_TIM"/>
</dbReference>
<dbReference type="PRINTS" id="PR00146">
    <property type="entry name" value="DHPICSNTHASE"/>
</dbReference>
<evidence type="ECO:0000256" key="1">
    <source>
        <dbReference type="ARBA" id="ARBA00007592"/>
    </source>
</evidence>
<dbReference type="AlphaFoldDB" id="A0AAJ2NSZ5"/>
<dbReference type="Gene3D" id="3.20.20.70">
    <property type="entry name" value="Aldolase class I"/>
    <property type="match status" value="1"/>
</dbReference>
<reference evidence="3" key="1">
    <citation type="submission" date="2023-10" db="EMBL/GenBank/DDBJ databases">
        <title>Screening of Alkalihalophilus pseudofirmusBZ-TG-HK211 and Its Alleviation of Salt Stress on Rapeseed Growth.</title>
        <authorList>
            <person name="Zhao B."/>
            <person name="Guo T."/>
        </authorList>
    </citation>
    <scope>NUCLEOTIDE SEQUENCE</scope>
    <source>
        <strain evidence="3">BZ-TG-HK211</strain>
    </source>
</reference>
<organism evidence="3 4">
    <name type="scientific">Alkalihalophilus pseudofirmus</name>
    <name type="common">Bacillus pseudofirmus</name>
    <dbReference type="NCBI Taxonomy" id="79885"/>
    <lineage>
        <taxon>Bacteria</taxon>
        <taxon>Bacillati</taxon>
        <taxon>Bacillota</taxon>
        <taxon>Bacilli</taxon>
        <taxon>Bacillales</taxon>
        <taxon>Bacillaceae</taxon>
        <taxon>Alkalihalophilus</taxon>
    </lineage>
</organism>
<dbReference type="PANTHER" id="PTHR12128">
    <property type="entry name" value="DIHYDRODIPICOLINATE SYNTHASE"/>
    <property type="match status" value="1"/>
</dbReference>
<protein>
    <submittedName>
        <fullName evidence="3">Dihydrodipicolinate synthase family protein</fullName>
    </submittedName>
</protein>
<dbReference type="SUPFAM" id="SSF51569">
    <property type="entry name" value="Aldolase"/>
    <property type="match status" value="1"/>
</dbReference>
<dbReference type="Proteomes" id="UP001285636">
    <property type="component" value="Unassembled WGS sequence"/>
</dbReference>
<accession>A0AAJ2NSZ5</accession>
<dbReference type="Pfam" id="PF00701">
    <property type="entry name" value="DHDPS"/>
    <property type="match status" value="1"/>
</dbReference>
<feature type="non-terminal residue" evidence="3">
    <location>
        <position position="91"/>
    </location>
</feature>
<comment type="similarity">
    <text evidence="1">Belongs to the DapA family.</text>
</comment>
<proteinExistence type="inferred from homology"/>
<dbReference type="InterPro" id="IPR002220">
    <property type="entry name" value="DapA-like"/>
</dbReference>
<comment type="caution">
    <text evidence="3">The sequence shown here is derived from an EMBL/GenBank/DDBJ whole genome shotgun (WGS) entry which is preliminary data.</text>
</comment>